<keyword evidence="3" id="KW-0274">FAD</keyword>
<evidence type="ECO:0000256" key="1">
    <source>
        <dbReference type="ARBA" id="ARBA00009183"/>
    </source>
</evidence>
<keyword evidence="7" id="KW-1185">Reference proteome</keyword>
<organism evidence="6 7">
    <name type="scientific">Trichoderma simmonsii</name>
    <dbReference type="NCBI Taxonomy" id="1491479"/>
    <lineage>
        <taxon>Eukaryota</taxon>
        <taxon>Fungi</taxon>
        <taxon>Dikarya</taxon>
        <taxon>Ascomycota</taxon>
        <taxon>Pezizomycotina</taxon>
        <taxon>Sordariomycetes</taxon>
        <taxon>Hypocreomycetidae</taxon>
        <taxon>Hypocreales</taxon>
        <taxon>Hypocreaceae</taxon>
        <taxon>Trichoderma</taxon>
    </lineage>
</organism>
<reference evidence="6 7" key="1">
    <citation type="journal article" date="2021" name="BMC Genomics">
        <title>Telomere-to-telomere genome assembly of asparaginase-producing Trichoderma simmonsii.</title>
        <authorList>
            <person name="Chung D."/>
            <person name="Kwon Y.M."/>
            <person name="Yang Y."/>
        </authorList>
    </citation>
    <scope>NUCLEOTIDE SEQUENCE [LARGE SCALE GENOMIC DNA]</scope>
    <source>
        <strain evidence="6 7">GH-Sj1</strain>
    </source>
</reference>
<evidence type="ECO:0000313" key="6">
    <source>
        <dbReference type="EMBL" id="QYT06370.1"/>
    </source>
</evidence>
<dbReference type="Proteomes" id="UP000826661">
    <property type="component" value="Chromosome VII"/>
</dbReference>
<dbReference type="PIRSF" id="PIRSF000332">
    <property type="entry name" value="FMO"/>
    <property type="match status" value="1"/>
</dbReference>
<keyword evidence="2" id="KW-0285">Flavoprotein</keyword>
<gene>
    <name evidence="6" type="ORF">H0G86_013225</name>
</gene>
<dbReference type="AlphaFoldDB" id="A0A8G0LTW0"/>
<evidence type="ECO:0000256" key="4">
    <source>
        <dbReference type="ARBA" id="ARBA00022857"/>
    </source>
</evidence>
<dbReference type="GO" id="GO:0050660">
    <property type="term" value="F:flavin adenine dinucleotide binding"/>
    <property type="evidence" value="ECO:0007669"/>
    <property type="project" value="InterPro"/>
</dbReference>
<evidence type="ECO:0000256" key="5">
    <source>
        <dbReference type="ARBA" id="ARBA00023002"/>
    </source>
</evidence>
<evidence type="ECO:0000256" key="2">
    <source>
        <dbReference type="ARBA" id="ARBA00022630"/>
    </source>
</evidence>
<dbReference type="GO" id="GO:0004499">
    <property type="term" value="F:N,N-dimethylaniline monooxygenase activity"/>
    <property type="evidence" value="ECO:0007669"/>
    <property type="project" value="InterPro"/>
</dbReference>
<dbReference type="GO" id="GO:0050661">
    <property type="term" value="F:NADP binding"/>
    <property type="evidence" value="ECO:0007669"/>
    <property type="project" value="InterPro"/>
</dbReference>
<evidence type="ECO:0000256" key="3">
    <source>
        <dbReference type="ARBA" id="ARBA00022827"/>
    </source>
</evidence>
<proteinExistence type="inferred from homology"/>
<protein>
    <submittedName>
        <fullName evidence="6">Uncharacterized protein</fullName>
    </submittedName>
</protein>
<keyword evidence="4" id="KW-0521">NADP</keyword>
<dbReference type="InterPro" id="IPR036188">
    <property type="entry name" value="FAD/NAD-bd_sf"/>
</dbReference>
<sequence length="555" mass="62290">MTQKKITRNKVAVCGLGIAGISAVKNLTEAGFDVTGFEASDAIGGLWHYTEDARTSCLSSKLCHPLLNFRISPSFYPTDTRALGRRDTFCFSDFPYAGDASDGPLYPKEIQAFLESYAEHFDIVHRFRLNTKVTTVSRVGDKWSLLLTDAQGQREEEMFDRLVVCNGLFQTPKEPRVEGLDQFRGEILNAHTYKRYGDDCAQYDGHAVRSLIRNFVAQRVSMGSEYWLLDLAPRLQTLPEVLQAEPVKFLYLTEMGLPYGKANDVCFPPLREQRKALKRPPVEQGQILHKAFLEMQDEAFDLRPEWGLANAPAMPHKIPIIGDEFYDLLVSGAVTLVAGVKRVLESHVELTDGKKLEVDAIIFAIGYNKSFSLLGPYDPSRHMPQAWKDARGSMGRPLARLYQGIFSLDFPDSLAYSETVGPTLSSSINADLASMALAQVWLGASKLPSASEMAKSADAQNQMVISIAKEGEIFDPSIVNTTEWTIWADRAAGLGIQDRIGYGWKSWWLWLTDYRLYKTLLDGKFVPQVYRIFDEGKRKPWKGARESFFKANGMS</sequence>
<comment type="similarity">
    <text evidence="1">Belongs to the FMO family.</text>
</comment>
<dbReference type="InterPro" id="IPR020946">
    <property type="entry name" value="Flavin_mOase-like"/>
</dbReference>
<dbReference type="InterPro" id="IPR000960">
    <property type="entry name" value="Flavin_mOase"/>
</dbReference>
<name>A0A8G0LTW0_9HYPO</name>
<dbReference type="PANTHER" id="PTHR23023">
    <property type="entry name" value="DIMETHYLANILINE MONOOXYGENASE"/>
    <property type="match status" value="1"/>
</dbReference>
<evidence type="ECO:0000313" key="7">
    <source>
        <dbReference type="Proteomes" id="UP000826661"/>
    </source>
</evidence>
<keyword evidence="5" id="KW-0560">Oxidoreductase</keyword>
<accession>A0A8G0LTW0</accession>
<dbReference type="Pfam" id="PF00743">
    <property type="entry name" value="FMO-like"/>
    <property type="match status" value="2"/>
</dbReference>
<dbReference type="Gene3D" id="3.50.50.60">
    <property type="entry name" value="FAD/NAD(P)-binding domain"/>
    <property type="match status" value="3"/>
</dbReference>
<dbReference type="InterPro" id="IPR050346">
    <property type="entry name" value="FMO-like"/>
</dbReference>
<dbReference type="EMBL" id="CP075870">
    <property type="protein sequence ID" value="QYT06370.1"/>
    <property type="molecule type" value="Genomic_DNA"/>
</dbReference>
<dbReference type="SUPFAM" id="SSF51905">
    <property type="entry name" value="FAD/NAD(P)-binding domain"/>
    <property type="match status" value="2"/>
</dbReference>